<sequence length="158" mass="17949">MICEEATTTTTVTMTGQESFLDRWFPKGKISTLTSGRRSNRHTEHCLGDEEEEEEEEKSFSSSSAAPHWLKVQVCRQPIGWQAAKKTGRGGQLIDRHRRWREGGEEEEEEEPEEEEEEEPEEEKLSRRERGKGGYHGNSRDDTAAASEDAGTHRLTSG</sequence>
<feature type="region of interest" description="Disordered" evidence="1">
    <location>
        <begin position="81"/>
        <end position="158"/>
    </location>
</feature>
<keyword evidence="3" id="KW-1185">Reference proteome</keyword>
<feature type="region of interest" description="Disordered" evidence="1">
    <location>
        <begin position="30"/>
        <end position="69"/>
    </location>
</feature>
<name>A0A6G0HDZ3_LARCR</name>
<dbReference type="AlphaFoldDB" id="A0A6G0HDZ3"/>
<proteinExistence type="predicted"/>
<evidence type="ECO:0000256" key="1">
    <source>
        <dbReference type="SAM" id="MobiDB-lite"/>
    </source>
</evidence>
<feature type="compositionally biased region" description="Acidic residues" evidence="1">
    <location>
        <begin position="104"/>
        <end position="122"/>
    </location>
</feature>
<comment type="caution">
    <text evidence="2">The sequence shown here is derived from an EMBL/GenBank/DDBJ whole genome shotgun (WGS) entry which is preliminary data.</text>
</comment>
<accession>A0A6G0HDZ3</accession>
<feature type="compositionally biased region" description="Basic and acidic residues" evidence="1">
    <location>
        <begin position="123"/>
        <end position="143"/>
    </location>
</feature>
<reference evidence="2 3" key="1">
    <citation type="submission" date="2019-07" db="EMBL/GenBank/DDBJ databases">
        <title>Chromosome genome assembly for large yellow croaker.</title>
        <authorList>
            <person name="Xiao S."/>
        </authorList>
    </citation>
    <scope>NUCLEOTIDE SEQUENCE [LARGE SCALE GENOMIC DNA]</scope>
    <source>
        <strain evidence="2">JMULYC20181020</strain>
        <tissue evidence="2">Muscle</tissue>
    </source>
</reference>
<dbReference type="Proteomes" id="UP000424527">
    <property type="component" value="Unassembled WGS sequence"/>
</dbReference>
<evidence type="ECO:0000313" key="3">
    <source>
        <dbReference type="Proteomes" id="UP000424527"/>
    </source>
</evidence>
<dbReference type="EMBL" id="REGW02000935">
    <property type="protein sequence ID" value="KAE8277266.1"/>
    <property type="molecule type" value="Genomic_DNA"/>
</dbReference>
<gene>
    <name evidence="2" type="ORF">D5F01_LYC24862</name>
</gene>
<evidence type="ECO:0000313" key="2">
    <source>
        <dbReference type="EMBL" id="KAE8277266.1"/>
    </source>
</evidence>
<organism evidence="2 3">
    <name type="scientific">Larimichthys crocea</name>
    <name type="common">Large yellow croaker</name>
    <name type="synonym">Pseudosciaena crocea</name>
    <dbReference type="NCBI Taxonomy" id="215358"/>
    <lineage>
        <taxon>Eukaryota</taxon>
        <taxon>Metazoa</taxon>
        <taxon>Chordata</taxon>
        <taxon>Craniata</taxon>
        <taxon>Vertebrata</taxon>
        <taxon>Euteleostomi</taxon>
        <taxon>Actinopterygii</taxon>
        <taxon>Neopterygii</taxon>
        <taxon>Teleostei</taxon>
        <taxon>Neoteleostei</taxon>
        <taxon>Acanthomorphata</taxon>
        <taxon>Eupercaria</taxon>
        <taxon>Sciaenidae</taxon>
        <taxon>Larimichthys</taxon>
    </lineage>
</organism>
<protein>
    <submittedName>
        <fullName evidence="2">Uncharacterized protein</fullName>
    </submittedName>
</protein>